<dbReference type="SMART" id="SM00878">
    <property type="entry name" value="Biotin_carb_C"/>
    <property type="match status" value="1"/>
</dbReference>
<dbReference type="SUPFAM" id="SSF52440">
    <property type="entry name" value="PreATP-grasp domain"/>
    <property type="match status" value="1"/>
</dbReference>
<dbReference type="SUPFAM" id="SSF56059">
    <property type="entry name" value="Glutathione synthetase ATP-binding domain-like"/>
    <property type="match status" value="1"/>
</dbReference>
<dbReference type="GO" id="GO:0005524">
    <property type="term" value="F:ATP binding"/>
    <property type="evidence" value="ECO:0007669"/>
    <property type="project" value="UniProtKB-UniRule"/>
</dbReference>
<organism evidence="8 9">
    <name type="scientific">Roseovarius pacificus</name>
    <dbReference type="NCBI Taxonomy" id="337701"/>
    <lineage>
        <taxon>Bacteria</taxon>
        <taxon>Pseudomonadati</taxon>
        <taxon>Pseudomonadota</taxon>
        <taxon>Alphaproteobacteria</taxon>
        <taxon>Rhodobacterales</taxon>
        <taxon>Roseobacteraceae</taxon>
        <taxon>Roseovarius</taxon>
    </lineage>
</organism>
<feature type="domain" description="ATP-grasp" evidence="6">
    <location>
        <begin position="122"/>
        <end position="321"/>
    </location>
</feature>
<dbReference type="EMBL" id="FRBR01000026">
    <property type="protein sequence ID" value="SHM62301.1"/>
    <property type="molecule type" value="Genomic_DNA"/>
</dbReference>
<dbReference type="InterPro" id="IPR005479">
    <property type="entry name" value="CPAse_ATP-bd"/>
</dbReference>
<dbReference type="SUPFAM" id="SSF51246">
    <property type="entry name" value="Rudiment single hybrid motif"/>
    <property type="match status" value="1"/>
</dbReference>
<evidence type="ECO:0000256" key="4">
    <source>
        <dbReference type="ARBA" id="ARBA00023267"/>
    </source>
</evidence>
<dbReference type="STRING" id="337701.SAMN05444398_1268"/>
<dbReference type="Pfam" id="PF00289">
    <property type="entry name" value="Biotin_carb_N"/>
    <property type="match status" value="1"/>
</dbReference>
<dbReference type="GO" id="GO:0046872">
    <property type="term" value="F:metal ion binding"/>
    <property type="evidence" value="ECO:0007669"/>
    <property type="project" value="InterPro"/>
</dbReference>
<dbReference type="Gene3D" id="3.30.470.20">
    <property type="entry name" value="ATP-grasp fold, B domain"/>
    <property type="match status" value="1"/>
</dbReference>
<dbReference type="InterPro" id="IPR005481">
    <property type="entry name" value="BC-like_N"/>
</dbReference>
<dbReference type="InterPro" id="IPR011054">
    <property type="entry name" value="Rudment_hybrid_motif"/>
</dbReference>
<reference evidence="8 9" key="1">
    <citation type="submission" date="2016-11" db="EMBL/GenBank/DDBJ databases">
        <authorList>
            <person name="Jaros S."/>
            <person name="Januszkiewicz K."/>
            <person name="Wedrychowicz H."/>
        </authorList>
    </citation>
    <scope>NUCLEOTIDE SEQUENCE [LARGE SCALE GENOMIC DNA]</scope>
    <source>
        <strain evidence="8 9">DSM 29589</strain>
    </source>
</reference>
<dbReference type="PROSITE" id="PS00867">
    <property type="entry name" value="CPSASE_2"/>
    <property type="match status" value="1"/>
</dbReference>
<name>A0A1M7KAU9_9RHOB</name>
<evidence type="ECO:0000259" key="6">
    <source>
        <dbReference type="PROSITE" id="PS50975"/>
    </source>
</evidence>
<keyword evidence="2 5" id="KW-0547">Nucleotide-binding</keyword>
<evidence type="ECO:0000256" key="1">
    <source>
        <dbReference type="ARBA" id="ARBA00022598"/>
    </source>
</evidence>
<evidence type="ECO:0000259" key="7">
    <source>
        <dbReference type="PROSITE" id="PS50979"/>
    </source>
</evidence>
<keyword evidence="9" id="KW-1185">Reference proteome</keyword>
<evidence type="ECO:0000313" key="8">
    <source>
        <dbReference type="EMBL" id="SHM62301.1"/>
    </source>
</evidence>
<dbReference type="RefSeq" id="WP_073037963.1">
    <property type="nucleotide sequence ID" value="NZ_BMLR01000025.1"/>
</dbReference>
<dbReference type="InterPro" id="IPR050856">
    <property type="entry name" value="Biotin_carboxylase_complex"/>
</dbReference>
<dbReference type="InterPro" id="IPR005482">
    <property type="entry name" value="Biotin_COase_C"/>
</dbReference>
<feature type="domain" description="Biotin carboxylation" evidence="7">
    <location>
        <begin position="3"/>
        <end position="451"/>
    </location>
</feature>
<evidence type="ECO:0000256" key="2">
    <source>
        <dbReference type="ARBA" id="ARBA00022741"/>
    </source>
</evidence>
<dbReference type="PANTHER" id="PTHR18866">
    <property type="entry name" value="CARBOXYLASE:PYRUVATE/ACETYL-COA/PROPIONYL-COA CARBOXYLASE"/>
    <property type="match status" value="1"/>
</dbReference>
<evidence type="ECO:0000256" key="5">
    <source>
        <dbReference type="PROSITE-ProRule" id="PRU00409"/>
    </source>
</evidence>
<dbReference type="PANTHER" id="PTHR18866:SF128">
    <property type="entry name" value="UREA AMIDOLYASE"/>
    <property type="match status" value="1"/>
</dbReference>
<dbReference type="OrthoDB" id="9763189at2"/>
<dbReference type="PROSITE" id="PS50975">
    <property type="entry name" value="ATP_GRASP"/>
    <property type="match status" value="1"/>
</dbReference>
<dbReference type="GO" id="GO:0016874">
    <property type="term" value="F:ligase activity"/>
    <property type="evidence" value="ECO:0007669"/>
    <property type="project" value="UniProtKB-KW"/>
</dbReference>
<dbReference type="Proteomes" id="UP000183974">
    <property type="component" value="Unassembled WGS sequence"/>
</dbReference>
<evidence type="ECO:0000313" key="9">
    <source>
        <dbReference type="Proteomes" id="UP000183974"/>
    </source>
</evidence>
<dbReference type="FunFam" id="3.40.50.20:FF:000010">
    <property type="entry name" value="Propionyl-CoA carboxylase subunit alpha"/>
    <property type="match status" value="1"/>
</dbReference>
<keyword evidence="1" id="KW-0436">Ligase</keyword>
<dbReference type="InterPro" id="IPR011761">
    <property type="entry name" value="ATP-grasp"/>
</dbReference>
<dbReference type="Pfam" id="PF02786">
    <property type="entry name" value="CPSase_L_D2"/>
    <property type="match status" value="1"/>
</dbReference>
<dbReference type="PROSITE" id="PS00866">
    <property type="entry name" value="CPSASE_1"/>
    <property type="match status" value="1"/>
</dbReference>
<protein>
    <submittedName>
        <fullName evidence="8">Acetyl-CoA carboxylase, biotin carboxylase subunit</fullName>
    </submittedName>
</protein>
<sequence length="458" mass="49202">MSQITKLLIANRGEIACRIMSTCQRMDIATIAVHSEADAGAAHVAAADEAVSIGPPPAPQSYLRGDRIIDAAKATGAQAIHPGYGFLAESPDFARSVLEAGLIWIGPSPEIIASMGDKDRARAIAQDAGVPILPGSPRFPVDQLDGLDEAATAIGFPLLVKAACGGGGIGMRRVDRLKDLKGVVTATQSMAERSFGDGTIYLERFVARARHVEVQVFGFGDGRAVHLFDRDCSVQRRYQKIIEEAPAPALSEALREAMQAAAVSLAETVRYAGAGTVEFIYDVDRGEFHFLEMNTRIQVEHPATEMITGVDLIEWQIRQAAGMLDAAGQLAQAPARHAIELRIYAERPEKNFLPAPGTISKINWPSEDDSLRIDHAVRDGDSITPFYDPMIAKLIARGPDRASAIARLSAALAETRIEGVPTNIAFLASVLETPEFRDGELSTDLIARIIPPKKIAGL</sequence>
<evidence type="ECO:0000256" key="3">
    <source>
        <dbReference type="ARBA" id="ARBA00022840"/>
    </source>
</evidence>
<accession>A0A1M7KAU9</accession>
<dbReference type="InterPro" id="IPR016185">
    <property type="entry name" value="PreATP-grasp_dom_sf"/>
</dbReference>
<dbReference type="InterPro" id="IPR011764">
    <property type="entry name" value="Biotin_carboxylation_dom"/>
</dbReference>
<gene>
    <name evidence="8" type="ORF">SAMN05444398_1268</name>
</gene>
<dbReference type="Pfam" id="PF02785">
    <property type="entry name" value="Biotin_carb_C"/>
    <property type="match status" value="1"/>
</dbReference>
<dbReference type="AlphaFoldDB" id="A0A1M7KAU9"/>
<proteinExistence type="predicted"/>
<keyword evidence="4" id="KW-0092">Biotin</keyword>
<keyword evidence="3 5" id="KW-0067">ATP-binding</keyword>
<dbReference type="PROSITE" id="PS50979">
    <property type="entry name" value="BC"/>
    <property type="match status" value="1"/>
</dbReference>